<dbReference type="SUPFAM" id="SSF81606">
    <property type="entry name" value="PP2C-like"/>
    <property type="match status" value="1"/>
</dbReference>
<dbReference type="Gene3D" id="3.60.40.10">
    <property type="entry name" value="PPM-type phosphatase domain"/>
    <property type="match status" value="1"/>
</dbReference>
<feature type="domain" description="PPM-type phosphatase" evidence="1">
    <location>
        <begin position="17"/>
        <end position="194"/>
    </location>
</feature>
<dbReference type="Pfam" id="PF07228">
    <property type="entry name" value="SpoIIE"/>
    <property type="match status" value="1"/>
</dbReference>
<comment type="caution">
    <text evidence="2">The sequence shown here is derived from an EMBL/GenBank/DDBJ whole genome shotgun (WGS) entry which is preliminary data.</text>
</comment>
<organism evidence="2 3">
    <name type="scientific">Flammeovirga pacifica</name>
    <dbReference type="NCBI Taxonomy" id="915059"/>
    <lineage>
        <taxon>Bacteria</taxon>
        <taxon>Pseudomonadati</taxon>
        <taxon>Bacteroidota</taxon>
        <taxon>Cytophagia</taxon>
        <taxon>Cytophagales</taxon>
        <taxon>Flammeovirgaceae</taxon>
        <taxon>Flammeovirga</taxon>
    </lineage>
</organism>
<dbReference type="PANTHER" id="PTHR35801:SF1">
    <property type="entry name" value="PHOSPHOSERINE PHOSPHATASE RSBX"/>
    <property type="match status" value="1"/>
</dbReference>
<sequence length="195" mass="21825">MDTKKHVIEIAGCTQPLVGELVNGDAIYIEEKEDYVFFAVVDGIGHGKIAHKIATKLISYIKERVQKDIVHLISEAHFYMQGTEGAALGIGIIEQNYIKFSTIGNINARIINDDNISLLSTDGLLGVRRRTPQLDVREIKKGDLILIHSDGINGSQSFHERINYHLFSSEILSRKLMKSWGSQYDDASIICIKVK</sequence>
<accession>A0A1S1YSL1</accession>
<evidence type="ECO:0000313" key="2">
    <source>
        <dbReference type="EMBL" id="OHX64010.1"/>
    </source>
</evidence>
<dbReference type="EMBL" id="JRYR02000002">
    <property type="protein sequence ID" value="OHX64010.1"/>
    <property type="molecule type" value="Genomic_DNA"/>
</dbReference>
<dbReference type="InterPro" id="IPR039248">
    <property type="entry name" value="Ptase_RsbX"/>
</dbReference>
<dbReference type="Proteomes" id="UP000179797">
    <property type="component" value="Unassembled WGS sequence"/>
</dbReference>
<reference evidence="2 3" key="1">
    <citation type="journal article" date="2012" name="Int. J. Syst. Evol. Microbiol.">
        <title>Flammeovirga pacifica sp. nov., isolated from deep-sea sediment.</title>
        <authorList>
            <person name="Xu H."/>
            <person name="Fu Y."/>
            <person name="Yang N."/>
            <person name="Ding Z."/>
            <person name="Lai Q."/>
            <person name="Zeng R."/>
        </authorList>
    </citation>
    <scope>NUCLEOTIDE SEQUENCE [LARGE SCALE GENOMIC DNA]</scope>
    <source>
        <strain evidence="3">DSM 24597 / LMG 26175 / WPAGA1</strain>
    </source>
</reference>
<protein>
    <recommendedName>
        <fullName evidence="1">PPM-type phosphatase domain-containing protein</fullName>
    </recommendedName>
</protein>
<dbReference type="AlphaFoldDB" id="A0A1S1YSL1"/>
<gene>
    <name evidence="2" type="ORF">NH26_20585</name>
</gene>
<proteinExistence type="predicted"/>
<dbReference type="SMART" id="SM00331">
    <property type="entry name" value="PP2C_SIG"/>
    <property type="match status" value="1"/>
</dbReference>
<name>A0A1S1YSL1_FLAPC</name>
<dbReference type="OrthoDB" id="479131at2"/>
<evidence type="ECO:0000313" key="3">
    <source>
        <dbReference type="Proteomes" id="UP000179797"/>
    </source>
</evidence>
<dbReference type="InterPro" id="IPR036457">
    <property type="entry name" value="PPM-type-like_dom_sf"/>
</dbReference>
<dbReference type="PANTHER" id="PTHR35801">
    <property type="entry name" value="PHOSPHOSERINE PHOSPHATASE RSBX"/>
    <property type="match status" value="1"/>
</dbReference>
<evidence type="ECO:0000259" key="1">
    <source>
        <dbReference type="SMART" id="SM00331"/>
    </source>
</evidence>
<dbReference type="STRING" id="915059.NH26_20585"/>
<keyword evidence="3" id="KW-1185">Reference proteome</keyword>
<dbReference type="RefSeq" id="WP_044218054.1">
    <property type="nucleotide sequence ID" value="NZ_JRYR02000002.1"/>
</dbReference>
<dbReference type="InterPro" id="IPR001932">
    <property type="entry name" value="PPM-type_phosphatase-like_dom"/>
</dbReference>